<evidence type="ECO:0000259" key="9">
    <source>
        <dbReference type="Pfam" id="PF12704"/>
    </source>
</evidence>
<feature type="domain" description="MacB-like periplasmic core" evidence="9">
    <location>
        <begin position="21"/>
        <end position="209"/>
    </location>
</feature>
<evidence type="ECO:0000313" key="10">
    <source>
        <dbReference type="EMBL" id="BBL45475.1"/>
    </source>
</evidence>
<reference evidence="11" key="1">
    <citation type="journal article" date="2022" name="Int. J. Syst. Evol. Microbiol.">
        <title>Nanobdella aerobiophila gen. nov., sp. nov., a thermoacidophilic, obligate ectosymbiotic archaeon, and proposal of Nanobdellaceae fam. nov., Nanobdellales ord. nov. and Nanobdellia class. nov.</title>
        <authorList>
            <person name="Kato S."/>
            <person name="Ogasawara A."/>
            <person name="Itoh T."/>
            <person name="Sakai H.D."/>
            <person name="Shimizu M."/>
            <person name="Yuki M."/>
            <person name="Kaneko M."/>
            <person name="Takashina T."/>
            <person name="Ohkuma M."/>
        </authorList>
    </citation>
    <scope>NUCLEOTIDE SEQUENCE [LARGE SCALE GENOMIC DNA]</scope>
    <source>
        <strain evidence="11">MJ1</strain>
    </source>
</reference>
<dbReference type="PANTHER" id="PTHR30572">
    <property type="entry name" value="MEMBRANE COMPONENT OF TRANSPORTER-RELATED"/>
    <property type="match status" value="1"/>
</dbReference>
<keyword evidence="5 7" id="KW-0472">Membrane</keyword>
<comment type="subcellular location">
    <subcellularLocation>
        <location evidence="1">Cell membrane</location>
        <topology evidence="1">Multi-pass membrane protein</topology>
    </subcellularLocation>
</comment>
<dbReference type="InterPro" id="IPR050250">
    <property type="entry name" value="Macrolide_Exporter_MacB"/>
</dbReference>
<keyword evidence="4 7" id="KW-1133">Transmembrane helix</keyword>
<feature type="transmembrane region" description="Helical" evidence="7">
    <location>
        <begin position="21"/>
        <end position="41"/>
    </location>
</feature>
<keyword evidence="11" id="KW-1185">Reference proteome</keyword>
<evidence type="ECO:0000256" key="4">
    <source>
        <dbReference type="ARBA" id="ARBA00022989"/>
    </source>
</evidence>
<organism evidence="10 11">
    <name type="scientific">Nanobdella aerobiophila</name>
    <dbReference type="NCBI Taxonomy" id="2586965"/>
    <lineage>
        <taxon>Archaea</taxon>
        <taxon>Nanobdellota</taxon>
        <taxon>Nanobdellia</taxon>
        <taxon>Nanobdellales</taxon>
        <taxon>Nanobdellaceae</taxon>
        <taxon>Nanobdella</taxon>
    </lineage>
</organism>
<name>A0A915WSM5_9ARCH</name>
<dbReference type="Proteomes" id="UP001055553">
    <property type="component" value="Chromosome"/>
</dbReference>
<keyword evidence="2" id="KW-1003">Cell membrane</keyword>
<dbReference type="KEGG" id="naer:MJ1_0308"/>
<proteinExistence type="inferred from homology"/>
<evidence type="ECO:0000256" key="1">
    <source>
        <dbReference type="ARBA" id="ARBA00004651"/>
    </source>
</evidence>
<feature type="domain" description="ABC3 transporter permease C-terminal" evidence="8">
    <location>
        <begin position="266"/>
        <end position="385"/>
    </location>
</feature>
<accession>A0A915WSM5</accession>
<dbReference type="InterPro" id="IPR003838">
    <property type="entry name" value="ABC3_permease_C"/>
</dbReference>
<sequence>MKIDDYFLFIYKYLSKKKLRTLLTSIGITIGVATIFVLVSLSQGLQNYISNQLSTLGDKVIFIYPGVSKGFSSSINGFISNTFLENIQRLPGVQIAIPEYLISTEIYYNNNYGVATVYVINTKYINYLKYDGYQIYQGSLINNNDQCQVDIGYNIYKGNNNPNDQINVGDYINIFNQRCEVIGIFQETGGGFNNEIIFPEGYYKKIFGNINYNYLMIIVYNYNLAYIAINDYINSLKGQSYVIITAKSLESEINSIVGGLTIFSLIIASVSLLISAINILNTMYTSVLERYKEIGLLKALGMDNNEVLFLFLLESGIIGLIGGIFGIIFGYIMSNIAGFIFKSMGFTALQPYISIQLIIFSLLFPFFIGILSGTIPAIKASRIDPMIALRYE</sequence>
<dbReference type="Pfam" id="PF02687">
    <property type="entry name" value="FtsX"/>
    <property type="match status" value="1"/>
</dbReference>
<evidence type="ECO:0000256" key="5">
    <source>
        <dbReference type="ARBA" id="ARBA00023136"/>
    </source>
</evidence>
<evidence type="ECO:0000256" key="2">
    <source>
        <dbReference type="ARBA" id="ARBA00022475"/>
    </source>
</evidence>
<dbReference type="GO" id="GO:0022857">
    <property type="term" value="F:transmembrane transporter activity"/>
    <property type="evidence" value="ECO:0007669"/>
    <property type="project" value="TreeGrafter"/>
</dbReference>
<evidence type="ECO:0000259" key="8">
    <source>
        <dbReference type="Pfam" id="PF02687"/>
    </source>
</evidence>
<dbReference type="PANTHER" id="PTHR30572:SF4">
    <property type="entry name" value="ABC TRANSPORTER PERMEASE YTRF"/>
    <property type="match status" value="1"/>
</dbReference>
<keyword evidence="3 7" id="KW-0812">Transmembrane</keyword>
<dbReference type="Pfam" id="PF12704">
    <property type="entry name" value="MacB_PCD"/>
    <property type="match status" value="1"/>
</dbReference>
<dbReference type="GO" id="GO:0005886">
    <property type="term" value="C:plasma membrane"/>
    <property type="evidence" value="ECO:0007669"/>
    <property type="project" value="UniProtKB-SubCell"/>
</dbReference>
<feature type="transmembrane region" description="Helical" evidence="7">
    <location>
        <begin position="256"/>
        <end position="280"/>
    </location>
</feature>
<feature type="transmembrane region" description="Helical" evidence="7">
    <location>
        <begin position="307"/>
        <end position="333"/>
    </location>
</feature>
<dbReference type="AlphaFoldDB" id="A0A915WSM5"/>
<dbReference type="EMBL" id="AP019769">
    <property type="protein sequence ID" value="BBL45475.1"/>
    <property type="molecule type" value="Genomic_DNA"/>
</dbReference>
<evidence type="ECO:0000256" key="3">
    <source>
        <dbReference type="ARBA" id="ARBA00022692"/>
    </source>
</evidence>
<dbReference type="GeneID" id="74568259"/>
<feature type="transmembrane region" description="Helical" evidence="7">
    <location>
        <begin position="353"/>
        <end position="378"/>
    </location>
</feature>
<protein>
    <submittedName>
        <fullName evidence="10">ABC transporter permease</fullName>
    </submittedName>
</protein>
<dbReference type="InterPro" id="IPR025857">
    <property type="entry name" value="MacB_PCD"/>
</dbReference>
<comment type="similarity">
    <text evidence="6">Belongs to the ABC-4 integral membrane protein family.</text>
</comment>
<gene>
    <name evidence="10" type="ORF">MJ1_0308</name>
</gene>
<evidence type="ECO:0000256" key="7">
    <source>
        <dbReference type="SAM" id="Phobius"/>
    </source>
</evidence>
<evidence type="ECO:0000256" key="6">
    <source>
        <dbReference type="ARBA" id="ARBA00038076"/>
    </source>
</evidence>
<dbReference type="RefSeq" id="WP_258393506.1">
    <property type="nucleotide sequence ID" value="NZ_AP019769.1"/>
</dbReference>
<evidence type="ECO:0000313" key="11">
    <source>
        <dbReference type="Proteomes" id="UP001055553"/>
    </source>
</evidence>